<protein>
    <submittedName>
        <fullName evidence="11">Uncharacterized protein</fullName>
    </submittedName>
</protein>
<keyword evidence="3 9" id="KW-0813">Transport</keyword>
<keyword evidence="12" id="KW-1185">Reference proteome</keyword>
<keyword evidence="7 8" id="KW-0472">Membrane</keyword>
<feature type="repeat" description="Solcar" evidence="8">
    <location>
        <begin position="11"/>
        <end position="99"/>
    </location>
</feature>
<evidence type="ECO:0000256" key="1">
    <source>
        <dbReference type="ARBA" id="ARBA00004141"/>
    </source>
</evidence>
<evidence type="ECO:0000256" key="7">
    <source>
        <dbReference type="ARBA" id="ARBA00023136"/>
    </source>
</evidence>
<dbReference type="Proteomes" id="UP000593572">
    <property type="component" value="Unassembled WGS sequence"/>
</dbReference>
<evidence type="ECO:0000256" key="3">
    <source>
        <dbReference type="ARBA" id="ARBA00022448"/>
    </source>
</evidence>
<name>A0A7J8NED7_9ROSI</name>
<evidence type="ECO:0000256" key="4">
    <source>
        <dbReference type="ARBA" id="ARBA00022692"/>
    </source>
</evidence>
<evidence type="ECO:0000256" key="5">
    <source>
        <dbReference type="ARBA" id="ARBA00022737"/>
    </source>
</evidence>
<keyword evidence="4 8" id="KW-0812">Transmembrane</keyword>
<dbReference type="Pfam" id="PF00153">
    <property type="entry name" value="Mito_carr"/>
    <property type="match status" value="2"/>
</dbReference>
<dbReference type="InterPro" id="IPR023395">
    <property type="entry name" value="MCP_dom_sf"/>
</dbReference>
<evidence type="ECO:0000256" key="9">
    <source>
        <dbReference type="RuleBase" id="RU000488"/>
    </source>
</evidence>
<evidence type="ECO:0000256" key="8">
    <source>
        <dbReference type="PROSITE-ProRule" id="PRU00282"/>
    </source>
</evidence>
<dbReference type="GO" id="GO:0016020">
    <property type="term" value="C:membrane"/>
    <property type="evidence" value="ECO:0007669"/>
    <property type="project" value="UniProtKB-SubCell"/>
</dbReference>
<evidence type="ECO:0000313" key="11">
    <source>
        <dbReference type="EMBL" id="MBA0575368.1"/>
    </source>
</evidence>
<dbReference type="SUPFAM" id="SSF103506">
    <property type="entry name" value="Mitochondrial carrier"/>
    <property type="match status" value="2"/>
</dbReference>
<feature type="compositionally biased region" description="Low complexity" evidence="10">
    <location>
        <begin position="125"/>
        <end position="137"/>
    </location>
</feature>
<keyword evidence="5" id="KW-0677">Repeat</keyword>
<organism evidence="11 12">
    <name type="scientific">Gossypium lobatum</name>
    <dbReference type="NCBI Taxonomy" id="34289"/>
    <lineage>
        <taxon>Eukaryota</taxon>
        <taxon>Viridiplantae</taxon>
        <taxon>Streptophyta</taxon>
        <taxon>Embryophyta</taxon>
        <taxon>Tracheophyta</taxon>
        <taxon>Spermatophyta</taxon>
        <taxon>Magnoliopsida</taxon>
        <taxon>eudicotyledons</taxon>
        <taxon>Gunneridae</taxon>
        <taxon>Pentapetalae</taxon>
        <taxon>rosids</taxon>
        <taxon>malvids</taxon>
        <taxon>Malvales</taxon>
        <taxon>Malvaceae</taxon>
        <taxon>Malvoideae</taxon>
        <taxon>Gossypium</taxon>
    </lineage>
</organism>
<comment type="subcellular location">
    <subcellularLocation>
        <location evidence="1">Membrane</location>
        <topology evidence="1">Multi-pass membrane protein</topology>
    </subcellularLocation>
</comment>
<evidence type="ECO:0000313" key="12">
    <source>
        <dbReference type="Proteomes" id="UP000593572"/>
    </source>
</evidence>
<sequence length="248" mass="26854">MLTSLQSPTQLNTLQTLVCGALSGSTAAFFTTPFDVVKTRLQTQIPGSLSRYNNVYHALQDIWMHEGLNGLYRGLIPRLVMYTTQGALFFASYESFKQLLSLEGPLLTAHEQEKENKDDSTSQLPSSSPARTASSPSRLHSLTGLYGGVGSNIVSSAPISALYAFSYESVEGTLLPLFPKESVGGDYEKGWAAFTLHWLVCGSLAASTAALFTTPFDVVKTRLQTQIPGSLSRYNICAPCPSRHGGFE</sequence>
<feature type="region of interest" description="Disordered" evidence="10">
    <location>
        <begin position="111"/>
        <end position="137"/>
    </location>
</feature>
<evidence type="ECO:0000256" key="2">
    <source>
        <dbReference type="ARBA" id="ARBA00006375"/>
    </source>
</evidence>
<evidence type="ECO:0000256" key="6">
    <source>
        <dbReference type="ARBA" id="ARBA00022989"/>
    </source>
</evidence>
<dbReference type="AlphaFoldDB" id="A0A7J8NED7"/>
<dbReference type="Gene3D" id="1.50.40.10">
    <property type="entry name" value="Mitochondrial carrier domain"/>
    <property type="match status" value="1"/>
</dbReference>
<gene>
    <name evidence="11" type="ORF">Golob_027951</name>
</gene>
<dbReference type="PANTHER" id="PTHR45667">
    <property type="entry name" value="S-ADENOSYLMETHIONINE MITOCHONDRIAL CARRIER PROTEIN"/>
    <property type="match status" value="1"/>
</dbReference>
<evidence type="ECO:0000256" key="10">
    <source>
        <dbReference type="SAM" id="MobiDB-lite"/>
    </source>
</evidence>
<reference evidence="11 12" key="1">
    <citation type="journal article" date="2019" name="Genome Biol. Evol.">
        <title>Insights into the evolution of the New World diploid cottons (Gossypium, subgenus Houzingenia) based on genome sequencing.</title>
        <authorList>
            <person name="Grover C.E."/>
            <person name="Arick M.A. 2nd"/>
            <person name="Thrash A."/>
            <person name="Conover J.L."/>
            <person name="Sanders W.S."/>
            <person name="Peterson D.G."/>
            <person name="Frelichowski J.E."/>
            <person name="Scheffler J.A."/>
            <person name="Scheffler B.E."/>
            <person name="Wendel J.F."/>
        </authorList>
    </citation>
    <scope>NUCLEOTIDE SEQUENCE [LARGE SCALE GENOMIC DNA]</scope>
    <source>
        <strain evidence="11">157</strain>
        <tissue evidence="11">Leaf</tissue>
    </source>
</reference>
<comment type="caution">
    <text evidence="11">The sequence shown here is derived from an EMBL/GenBank/DDBJ whole genome shotgun (WGS) entry which is preliminary data.</text>
</comment>
<comment type="similarity">
    <text evidence="2 9">Belongs to the mitochondrial carrier (TC 2.A.29) family.</text>
</comment>
<feature type="non-terminal residue" evidence="11">
    <location>
        <position position="248"/>
    </location>
</feature>
<dbReference type="PROSITE" id="PS50920">
    <property type="entry name" value="SOLCAR"/>
    <property type="match status" value="1"/>
</dbReference>
<proteinExistence type="inferred from homology"/>
<keyword evidence="6" id="KW-1133">Transmembrane helix</keyword>
<accession>A0A7J8NED7</accession>
<dbReference type="InterPro" id="IPR018108">
    <property type="entry name" value="MCP_transmembrane"/>
</dbReference>
<feature type="compositionally biased region" description="Basic and acidic residues" evidence="10">
    <location>
        <begin position="111"/>
        <end position="120"/>
    </location>
</feature>
<dbReference type="EMBL" id="JABEZX010164457">
    <property type="protein sequence ID" value="MBA0575368.1"/>
    <property type="molecule type" value="Genomic_DNA"/>
</dbReference>